<organism evidence="2 3">
    <name type="scientific">Mariniphaga anaerophila</name>
    <dbReference type="NCBI Taxonomy" id="1484053"/>
    <lineage>
        <taxon>Bacteria</taxon>
        <taxon>Pseudomonadati</taxon>
        <taxon>Bacteroidota</taxon>
        <taxon>Bacteroidia</taxon>
        <taxon>Marinilabiliales</taxon>
        <taxon>Prolixibacteraceae</taxon>
        <taxon>Mariniphaga</taxon>
    </lineage>
</organism>
<dbReference type="STRING" id="1484053.SAMN05444274_108122"/>
<sequence length="168" mass="19059">MKRFAYLLFIGLIVLMNSCSVSNHSMKTPNYHIEFYKSDFDYSEQVSAEATSVRVFGIDWRRLFKWNSGEINSDHSGSQSNDVGITGNFMIDPIEQSLSAIGAVSAIIPVLGDYGKGKASRYALYNLMRDNPGYDVVIYPQYETKRFIVPVFYSKQTVRVTARLGRIK</sequence>
<keyword evidence="1" id="KW-0732">Signal</keyword>
<feature type="chain" id="PRO_5012364053" evidence="1">
    <location>
        <begin position="24"/>
        <end position="168"/>
    </location>
</feature>
<dbReference type="Proteomes" id="UP000184164">
    <property type="component" value="Unassembled WGS sequence"/>
</dbReference>
<name>A0A1M5E7X0_9BACT</name>
<gene>
    <name evidence="2" type="ORF">SAMN05444274_108122</name>
</gene>
<reference evidence="2 3" key="1">
    <citation type="submission" date="2016-11" db="EMBL/GenBank/DDBJ databases">
        <authorList>
            <person name="Jaros S."/>
            <person name="Januszkiewicz K."/>
            <person name="Wedrychowicz H."/>
        </authorList>
    </citation>
    <scope>NUCLEOTIDE SEQUENCE [LARGE SCALE GENOMIC DNA]</scope>
    <source>
        <strain evidence="2 3">DSM 26910</strain>
    </source>
</reference>
<evidence type="ECO:0000313" key="3">
    <source>
        <dbReference type="Proteomes" id="UP000184164"/>
    </source>
</evidence>
<keyword evidence="3" id="KW-1185">Reference proteome</keyword>
<dbReference type="OrthoDB" id="1491949at2"/>
<proteinExistence type="predicted"/>
<feature type="signal peptide" evidence="1">
    <location>
        <begin position="1"/>
        <end position="23"/>
    </location>
</feature>
<evidence type="ECO:0000313" key="2">
    <source>
        <dbReference type="EMBL" id="SHF75348.1"/>
    </source>
</evidence>
<accession>A0A1M5E7X0</accession>
<dbReference type="AlphaFoldDB" id="A0A1M5E7X0"/>
<protein>
    <submittedName>
        <fullName evidence="2">Uncharacterized protein</fullName>
    </submittedName>
</protein>
<dbReference type="RefSeq" id="WP_073002948.1">
    <property type="nucleotide sequence ID" value="NZ_FQUM01000008.1"/>
</dbReference>
<evidence type="ECO:0000256" key="1">
    <source>
        <dbReference type="SAM" id="SignalP"/>
    </source>
</evidence>
<dbReference type="EMBL" id="FQUM01000008">
    <property type="protein sequence ID" value="SHF75348.1"/>
    <property type="molecule type" value="Genomic_DNA"/>
</dbReference>